<dbReference type="Proteomes" id="UP001597024">
    <property type="component" value="Unassembled WGS sequence"/>
</dbReference>
<keyword evidence="3" id="KW-1185">Reference proteome</keyword>
<accession>A0ABW3DQI1</accession>
<protein>
    <submittedName>
        <fullName evidence="2">2'-5' RNA ligase family protein</fullName>
    </submittedName>
</protein>
<sequence>AGARRAGAVQVDGKRFSPHLTLARARPESDVTALVEALSGFGGTTWEVRAVHLIRSHLGASVRYEPVAEYPLTAPAPDVRS</sequence>
<dbReference type="InterPro" id="IPR014051">
    <property type="entry name" value="Phosphoesterase_HXTX"/>
</dbReference>
<dbReference type="Pfam" id="PF02834">
    <property type="entry name" value="LigT_PEase"/>
    <property type="match status" value="1"/>
</dbReference>
<evidence type="ECO:0000313" key="2">
    <source>
        <dbReference type="EMBL" id="MFD0885050.1"/>
    </source>
</evidence>
<comment type="caution">
    <text evidence="2">The sequence shown here is derived from an EMBL/GenBank/DDBJ whole genome shotgun (WGS) entry which is preliminary data.</text>
</comment>
<reference evidence="3" key="1">
    <citation type="journal article" date="2019" name="Int. J. Syst. Evol. Microbiol.">
        <title>The Global Catalogue of Microorganisms (GCM) 10K type strain sequencing project: providing services to taxonomists for standard genome sequencing and annotation.</title>
        <authorList>
            <consortium name="The Broad Institute Genomics Platform"/>
            <consortium name="The Broad Institute Genome Sequencing Center for Infectious Disease"/>
            <person name="Wu L."/>
            <person name="Ma J."/>
        </authorList>
    </citation>
    <scope>NUCLEOTIDE SEQUENCE [LARGE SCALE GENOMIC DNA]</scope>
    <source>
        <strain evidence="3">CCUG 62974</strain>
    </source>
</reference>
<proteinExistence type="predicted"/>
<organism evidence="2 3">
    <name type="scientific">Streptosporangium algeriense</name>
    <dbReference type="NCBI Taxonomy" id="1682748"/>
    <lineage>
        <taxon>Bacteria</taxon>
        <taxon>Bacillati</taxon>
        <taxon>Actinomycetota</taxon>
        <taxon>Actinomycetes</taxon>
        <taxon>Streptosporangiales</taxon>
        <taxon>Streptosporangiaceae</taxon>
        <taxon>Streptosporangium</taxon>
    </lineage>
</organism>
<dbReference type="EMBL" id="JBHTHX010000277">
    <property type="protein sequence ID" value="MFD0885050.1"/>
    <property type="molecule type" value="Genomic_DNA"/>
</dbReference>
<dbReference type="Gene3D" id="3.90.1140.10">
    <property type="entry name" value="Cyclic phosphodiesterase"/>
    <property type="match status" value="1"/>
</dbReference>
<dbReference type="InterPro" id="IPR009097">
    <property type="entry name" value="Cyclic_Pdiesterase"/>
</dbReference>
<dbReference type="SUPFAM" id="SSF55144">
    <property type="entry name" value="LigT-like"/>
    <property type="match status" value="1"/>
</dbReference>
<feature type="non-terminal residue" evidence="2">
    <location>
        <position position="1"/>
    </location>
</feature>
<keyword evidence="2" id="KW-0436">Ligase</keyword>
<evidence type="ECO:0000259" key="1">
    <source>
        <dbReference type="Pfam" id="PF02834"/>
    </source>
</evidence>
<gene>
    <name evidence="2" type="ORF">ACFQ08_10875</name>
</gene>
<feature type="domain" description="Phosphoesterase HXTX" evidence="1">
    <location>
        <begin position="9"/>
        <end position="64"/>
    </location>
</feature>
<dbReference type="GO" id="GO:0016874">
    <property type="term" value="F:ligase activity"/>
    <property type="evidence" value="ECO:0007669"/>
    <property type="project" value="UniProtKB-KW"/>
</dbReference>
<name>A0ABW3DQI1_9ACTN</name>
<evidence type="ECO:0000313" key="3">
    <source>
        <dbReference type="Proteomes" id="UP001597024"/>
    </source>
</evidence>